<accession>A0A1G2IFP1</accession>
<dbReference type="Proteomes" id="UP000176774">
    <property type="component" value="Unassembled WGS sequence"/>
</dbReference>
<evidence type="ECO:0000313" key="1">
    <source>
        <dbReference type="EMBL" id="OGZ73576.1"/>
    </source>
</evidence>
<dbReference type="EMBL" id="MHPA01000010">
    <property type="protein sequence ID" value="OGZ73576.1"/>
    <property type="molecule type" value="Genomic_DNA"/>
</dbReference>
<organism evidence="1 2">
    <name type="scientific">Candidatus Staskawiczbacteria bacterium RIFCSPLOWO2_01_FULL_38_12b</name>
    <dbReference type="NCBI Taxonomy" id="1802214"/>
    <lineage>
        <taxon>Bacteria</taxon>
        <taxon>Candidatus Staskawicziibacteriota</taxon>
    </lineage>
</organism>
<protein>
    <submittedName>
        <fullName evidence="1">Uncharacterized protein</fullName>
    </submittedName>
</protein>
<sequence length="106" mass="12767">MAWVEMCFKVPDKFDNPESIKDLDDQLTRKDLTDESKEWVLVCFWRHIFTGKPVRQYDGTWSLRIIHADLVRFRLRWVVDVLSQHGFVIESARYYQCPIFLNKKNS</sequence>
<comment type="caution">
    <text evidence="1">The sequence shown here is derived from an EMBL/GenBank/DDBJ whole genome shotgun (WGS) entry which is preliminary data.</text>
</comment>
<reference evidence="1 2" key="1">
    <citation type="journal article" date="2016" name="Nat. Commun.">
        <title>Thousands of microbial genomes shed light on interconnected biogeochemical processes in an aquifer system.</title>
        <authorList>
            <person name="Anantharaman K."/>
            <person name="Brown C.T."/>
            <person name="Hug L.A."/>
            <person name="Sharon I."/>
            <person name="Castelle C.J."/>
            <person name="Probst A.J."/>
            <person name="Thomas B.C."/>
            <person name="Singh A."/>
            <person name="Wilkins M.J."/>
            <person name="Karaoz U."/>
            <person name="Brodie E.L."/>
            <person name="Williams K.H."/>
            <person name="Hubbard S.S."/>
            <person name="Banfield J.F."/>
        </authorList>
    </citation>
    <scope>NUCLEOTIDE SEQUENCE [LARGE SCALE GENOMIC DNA]</scope>
</reference>
<proteinExistence type="predicted"/>
<evidence type="ECO:0000313" key="2">
    <source>
        <dbReference type="Proteomes" id="UP000176774"/>
    </source>
</evidence>
<gene>
    <name evidence="1" type="ORF">A2908_00550</name>
</gene>
<dbReference type="STRING" id="1802214.A2908_00550"/>
<dbReference type="AlphaFoldDB" id="A0A1G2IFP1"/>
<name>A0A1G2IFP1_9BACT</name>